<dbReference type="PANTHER" id="PTHR34582">
    <property type="entry name" value="UPF0702 TRANSMEMBRANE PROTEIN YCAP"/>
    <property type="match status" value="1"/>
</dbReference>
<evidence type="ECO:0000256" key="7">
    <source>
        <dbReference type="SAM" id="Phobius"/>
    </source>
</evidence>
<dbReference type="InterPro" id="IPR048454">
    <property type="entry name" value="YetF_N"/>
</dbReference>
<evidence type="ECO:0000256" key="6">
    <source>
        <dbReference type="ARBA" id="ARBA00023136"/>
    </source>
</evidence>
<evidence type="ECO:0000256" key="3">
    <source>
        <dbReference type="ARBA" id="ARBA00022475"/>
    </source>
</evidence>
<keyword evidence="5 7" id="KW-1133">Transmembrane helix</keyword>
<keyword evidence="3" id="KW-1003">Cell membrane</keyword>
<gene>
    <name evidence="10" type="ORF">FEZ41_00735</name>
</gene>
<feature type="transmembrane region" description="Helical" evidence="7">
    <location>
        <begin position="46"/>
        <end position="72"/>
    </location>
</feature>
<dbReference type="InterPro" id="IPR023090">
    <property type="entry name" value="UPF0702_alpha/beta_dom_sf"/>
</dbReference>
<sequence>MFTYSDIMLKLIVGFVFITLLINLTGKGNLAPTSAIDQLQNYVLGGIIGGVIYNPAITMAQFIVILLLWSLLIMVTRYLKIHIHWFGKFVEGDPITIVRNGKLLVENCLKANLSAKDVDFKLRTAGVYDISEVKRAIVERNGSVTVLQYGAGSIRYPVIIDGQIDPDVLEVMDKNQEWLDETLKQQGITSVRDVYMATFRNSQLQVVTYDQRNETD</sequence>
<dbReference type="InterPro" id="IPR007353">
    <property type="entry name" value="DUF421"/>
</dbReference>
<comment type="similarity">
    <text evidence="2">Belongs to the UPF0702 family.</text>
</comment>
<dbReference type="RefSeq" id="WP_054736531.1">
    <property type="nucleotide sequence ID" value="NZ_VBSX01000001.1"/>
</dbReference>
<dbReference type="Gene3D" id="3.30.240.20">
    <property type="entry name" value="bsu07140 like domains"/>
    <property type="match status" value="2"/>
</dbReference>
<dbReference type="PANTHER" id="PTHR34582:SF6">
    <property type="entry name" value="UPF0702 TRANSMEMBRANE PROTEIN YCAP"/>
    <property type="match status" value="1"/>
</dbReference>
<dbReference type="AlphaFoldDB" id="A0A5R9CZ56"/>
<evidence type="ECO:0000313" key="11">
    <source>
        <dbReference type="Proteomes" id="UP000305100"/>
    </source>
</evidence>
<dbReference type="Pfam" id="PF20730">
    <property type="entry name" value="YetF_N"/>
    <property type="match status" value="1"/>
</dbReference>
<feature type="domain" description="YetF-like N-terminal transmembrane" evidence="9">
    <location>
        <begin position="4"/>
        <end position="79"/>
    </location>
</feature>
<keyword evidence="4 7" id="KW-0812">Transmembrane</keyword>
<evidence type="ECO:0000256" key="2">
    <source>
        <dbReference type="ARBA" id="ARBA00006448"/>
    </source>
</evidence>
<dbReference type="OrthoDB" id="9778331at2"/>
<evidence type="ECO:0000256" key="1">
    <source>
        <dbReference type="ARBA" id="ARBA00004651"/>
    </source>
</evidence>
<dbReference type="Proteomes" id="UP000305100">
    <property type="component" value="Unassembled WGS sequence"/>
</dbReference>
<keyword evidence="6 7" id="KW-0472">Membrane</keyword>
<feature type="transmembrane region" description="Helical" evidence="7">
    <location>
        <begin position="7"/>
        <end position="26"/>
    </location>
</feature>
<evidence type="ECO:0000256" key="4">
    <source>
        <dbReference type="ARBA" id="ARBA00022692"/>
    </source>
</evidence>
<proteinExistence type="inferred from homology"/>
<dbReference type="EMBL" id="VBSX01000001">
    <property type="protein sequence ID" value="TLQ21252.1"/>
    <property type="molecule type" value="Genomic_DNA"/>
</dbReference>
<comment type="subcellular location">
    <subcellularLocation>
        <location evidence="1">Cell membrane</location>
        <topology evidence="1">Multi-pass membrane protein</topology>
    </subcellularLocation>
</comment>
<accession>A0A5R9CZ56</accession>
<evidence type="ECO:0000259" key="9">
    <source>
        <dbReference type="Pfam" id="PF20730"/>
    </source>
</evidence>
<feature type="domain" description="YetF C-terminal" evidence="8">
    <location>
        <begin position="82"/>
        <end position="199"/>
    </location>
</feature>
<comment type="caution">
    <text evidence="10">The sequence shown here is derived from an EMBL/GenBank/DDBJ whole genome shotgun (WGS) entry which is preliminary data.</text>
</comment>
<name>A0A5R9CZ56_9LACO</name>
<evidence type="ECO:0000256" key="5">
    <source>
        <dbReference type="ARBA" id="ARBA00022989"/>
    </source>
</evidence>
<organism evidence="10 11">
    <name type="scientific">Lentilactobacillus parafarraginis</name>
    <dbReference type="NCBI Taxonomy" id="390842"/>
    <lineage>
        <taxon>Bacteria</taxon>
        <taxon>Bacillati</taxon>
        <taxon>Bacillota</taxon>
        <taxon>Bacilli</taxon>
        <taxon>Lactobacillales</taxon>
        <taxon>Lactobacillaceae</taxon>
        <taxon>Lentilactobacillus</taxon>
    </lineage>
</organism>
<reference evidence="10 11" key="1">
    <citation type="submission" date="2019-05" db="EMBL/GenBank/DDBJ databases">
        <title>The metagenome of a microbial culture collection derived from dairy environment covers the genomic content of the human microbiome.</title>
        <authorList>
            <person name="Roder T."/>
            <person name="Wuthrich D."/>
            <person name="Sattari Z."/>
            <person name="Von Ah U."/>
            <person name="Bar C."/>
            <person name="Ronchi F."/>
            <person name="Macpherson A.J."/>
            <person name="Ganal-Vonarburg S.C."/>
            <person name="Bruggmann R."/>
            <person name="Vergeres G."/>
        </authorList>
    </citation>
    <scope>NUCLEOTIDE SEQUENCE [LARGE SCALE GENOMIC DNA]</scope>
    <source>
        <strain evidence="10 11">FAM 1079</strain>
    </source>
</reference>
<protein>
    <submittedName>
        <fullName evidence="10">DUF421 domain-containing protein</fullName>
    </submittedName>
</protein>
<evidence type="ECO:0000259" key="8">
    <source>
        <dbReference type="Pfam" id="PF04239"/>
    </source>
</evidence>
<evidence type="ECO:0000313" key="10">
    <source>
        <dbReference type="EMBL" id="TLQ21252.1"/>
    </source>
</evidence>
<dbReference type="GO" id="GO:0005886">
    <property type="term" value="C:plasma membrane"/>
    <property type="evidence" value="ECO:0007669"/>
    <property type="project" value="UniProtKB-SubCell"/>
</dbReference>
<dbReference type="Pfam" id="PF04239">
    <property type="entry name" value="DUF421"/>
    <property type="match status" value="1"/>
</dbReference>